<gene>
    <name evidence="1" type="ORF">ACFFMS_11200</name>
</gene>
<evidence type="ECO:0000313" key="2">
    <source>
        <dbReference type="Proteomes" id="UP001589609"/>
    </source>
</evidence>
<organism evidence="1 2">
    <name type="scientific">Ectobacillus funiculus</name>
    <dbReference type="NCBI Taxonomy" id="137993"/>
    <lineage>
        <taxon>Bacteria</taxon>
        <taxon>Bacillati</taxon>
        <taxon>Bacillota</taxon>
        <taxon>Bacilli</taxon>
        <taxon>Bacillales</taxon>
        <taxon>Bacillaceae</taxon>
        <taxon>Ectobacillus</taxon>
    </lineage>
</organism>
<name>A0ABV5WF74_9BACI</name>
<dbReference type="RefSeq" id="WP_379949311.1">
    <property type="nucleotide sequence ID" value="NZ_JBHMAF010000051.1"/>
</dbReference>
<comment type="caution">
    <text evidence="1">The sequence shown here is derived from an EMBL/GenBank/DDBJ whole genome shotgun (WGS) entry which is preliminary data.</text>
</comment>
<keyword evidence="2" id="KW-1185">Reference proteome</keyword>
<proteinExistence type="predicted"/>
<dbReference type="Proteomes" id="UP001589609">
    <property type="component" value="Unassembled WGS sequence"/>
</dbReference>
<dbReference type="EMBL" id="JBHMAF010000051">
    <property type="protein sequence ID" value="MFB9759026.1"/>
    <property type="molecule type" value="Genomic_DNA"/>
</dbReference>
<evidence type="ECO:0000313" key="1">
    <source>
        <dbReference type="EMBL" id="MFB9759026.1"/>
    </source>
</evidence>
<accession>A0ABV5WF74</accession>
<reference evidence="1 2" key="1">
    <citation type="submission" date="2024-09" db="EMBL/GenBank/DDBJ databases">
        <authorList>
            <person name="Sun Q."/>
            <person name="Mori K."/>
        </authorList>
    </citation>
    <scope>NUCLEOTIDE SEQUENCE [LARGE SCALE GENOMIC DNA]</scope>
    <source>
        <strain evidence="1 2">JCM 11201</strain>
    </source>
</reference>
<protein>
    <submittedName>
        <fullName evidence="1">Uncharacterized protein</fullName>
    </submittedName>
</protein>
<sequence length="192" mass="22392">MNYFSVNLLPNYFRNYDESSSFPAHDLILQPLLLRAEDCYVYGLEGNAELLKQCSRILSPTRNKYKMDLYQDVIKGYEQLWNVQEWERGSIVTVMEPNQFKGADILSHCYNPGVWNNIDTGDTPAAIRYCRDATKRNKIALCLSASHGIEYMKIYTPNNMLEELFNYAKQRCLESESDTLYKSQKERVNLSR</sequence>